<dbReference type="EMBL" id="GGEC01087921">
    <property type="protein sequence ID" value="MBX68405.1"/>
    <property type="molecule type" value="Transcribed_RNA"/>
</dbReference>
<organism evidence="2">
    <name type="scientific">Rhizophora mucronata</name>
    <name type="common">Asiatic mangrove</name>
    <dbReference type="NCBI Taxonomy" id="61149"/>
    <lineage>
        <taxon>Eukaryota</taxon>
        <taxon>Viridiplantae</taxon>
        <taxon>Streptophyta</taxon>
        <taxon>Embryophyta</taxon>
        <taxon>Tracheophyta</taxon>
        <taxon>Spermatophyta</taxon>
        <taxon>Magnoliopsida</taxon>
        <taxon>eudicotyledons</taxon>
        <taxon>Gunneridae</taxon>
        <taxon>Pentapetalae</taxon>
        <taxon>rosids</taxon>
        <taxon>fabids</taxon>
        <taxon>Malpighiales</taxon>
        <taxon>Rhizophoraceae</taxon>
        <taxon>Rhizophora</taxon>
    </lineage>
</organism>
<dbReference type="AlphaFoldDB" id="A0A2P2QNA8"/>
<keyword evidence="1" id="KW-0472">Membrane</keyword>
<reference evidence="2" key="1">
    <citation type="submission" date="2018-02" db="EMBL/GenBank/DDBJ databases">
        <title>Rhizophora mucronata_Transcriptome.</title>
        <authorList>
            <person name="Meera S.P."/>
            <person name="Sreeshan A."/>
            <person name="Augustine A."/>
        </authorList>
    </citation>
    <scope>NUCLEOTIDE SEQUENCE</scope>
    <source>
        <tissue evidence="2">Leaf</tissue>
    </source>
</reference>
<keyword evidence="1" id="KW-0812">Transmembrane</keyword>
<feature type="transmembrane region" description="Helical" evidence="1">
    <location>
        <begin position="25"/>
        <end position="48"/>
    </location>
</feature>
<accession>A0A2P2QNA8</accession>
<proteinExistence type="predicted"/>
<name>A0A2P2QNA8_RHIMU</name>
<sequence>MLRYSCSYISQIEGWWCTGVKRIDFFLIWFINTANLLSFFIYTFNAYWSSSIQCPVFLEQT</sequence>
<protein>
    <submittedName>
        <fullName evidence="2">Uncharacterized protein</fullName>
    </submittedName>
</protein>
<evidence type="ECO:0000256" key="1">
    <source>
        <dbReference type="SAM" id="Phobius"/>
    </source>
</evidence>
<evidence type="ECO:0000313" key="2">
    <source>
        <dbReference type="EMBL" id="MBX68405.1"/>
    </source>
</evidence>
<keyword evidence="1" id="KW-1133">Transmembrane helix</keyword>